<feature type="region of interest" description="Disordered" evidence="9">
    <location>
        <begin position="262"/>
        <end position="289"/>
    </location>
</feature>
<evidence type="ECO:0000256" key="5">
    <source>
        <dbReference type="ARBA" id="ARBA00023110"/>
    </source>
</evidence>
<dbReference type="PANTHER" id="PTHR47245:SF2">
    <property type="entry name" value="PEPTIDYL-PROLYL CIS-TRANS ISOMERASE HP_0175-RELATED"/>
    <property type="match status" value="1"/>
</dbReference>
<evidence type="ECO:0000256" key="6">
    <source>
        <dbReference type="ARBA" id="ARBA00030642"/>
    </source>
</evidence>
<feature type="domain" description="PpiC" evidence="11">
    <location>
        <begin position="139"/>
        <end position="227"/>
    </location>
</feature>
<evidence type="ECO:0000313" key="13">
    <source>
        <dbReference type="Proteomes" id="UP001350748"/>
    </source>
</evidence>
<dbReference type="SUPFAM" id="SSF109998">
    <property type="entry name" value="Triger factor/SurA peptide-binding domain-like"/>
    <property type="match status" value="1"/>
</dbReference>
<evidence type="ECO:0000256" key="3">
    <source>
        <dbReference type="ARBA" id="ARBA00013194"/>
    </source>
</evidence>
<dbReference type="PROSITE" id="PS50198">
    <property type="entry name" value="PPIC_PPIASE_2"/>
    <property type="match status" value="1"/>
</dbReference>
<dbReference type="InterPro" id="IPR027304">
    <property type="entry name" value="Trigger_fact/SurA_dom_sf"/>
</dbReference>
<dbReference type="RefSeq" id="WP_332081109.1">
    <property type="nucleotide sequence ID" value="NZ_JAZHYN010000013.1"/>
</dbReference>
<comment type="catalytic activity">
    <reaction evidence="1">
        <text>[protein]-peptidylproline (omega=180) = [protein]-peptidylproline (omega=0)</text>
        <dbReference type="Rhea" id="RHEA:16237"/>
        <dbReference type="Rhea" id="RHEA-COMP:10747"/>
        <dbReference type="Rhea" id="RHEA-COMP:10748"/>
        <dbReference type="ChEBI" id="CHEBI:83833"/>
        <dbReference type="ChEBI" id="CHEBI:83834"/>
        <dbReference type="EC" id="5.2.1.8"/>
    </reaction>
</comment>
<proteinExistence type="inferred from homology"/>
<evidence type="ECO:0000256" key="1">
    <source>
        <dbReference type="ARBA" id="ARBA00000971"/>
    </source>
</evidence>
<keyword evidence="13" id="KW-1185">Reference proteome</keyword>
<evidence type="ECO:0000256" key="8">
    <source>
        <dbReference type="PROSITE-ProRule" id="PRU00278"/>
    </source>
</evidence>
<keyword evidence="10" id="KW-0732">Signal</keyword>
<dbReference type="Proteomes" id="UP001350748">
    <property type="component" value="Unassembled WGS sequence"/>
</dbReference>
<evidence type="ECO:0000259" key="11">
    <source>
        <dbReference type="PROSITE" id="PS50198"/>
    </source>
</evidence>
<dbReference type="InterPro" id="IPR000297">
    <property type="entry name" value="PPIase_PpiC"/>
</dbReference>
<feature type="signal peptide" evidence="10">
    <location>
        <begin position="1"/>
        <end position="30"/>
    </location>
</feature>
<evidence type="ECO:0000256" key="2">
    <source>
        <dbReference type="ARBA" id="ARBA00007656"/>
    </source>
</evidence>
<reference evidence="12 13" key="1">
    <citation type="submission" date="2024-02" db="EMBL/GenBank/DDBJ databases">
        <authorList>
            <person name="Grouzdev D."/>
        </authorList>
    </citation>
    <scope>NUCLEOTIDE SEQUENCE [LARGE SCALE GENOMIC DNA]</scope>
    <source>
        <strain evidence="12 13">9N</strain>
    </source>
</reference>
<dbReference type="InterPro" id="IPR050245">
    <property type="entry name" value="PrsA_foldase"/>
</dbReference>
<evidence type="ECO:0000256" key="9">
    <source>
        <dbReference type="SAM" id="MobiDB-lite"/>
    </source>
</evidence>
<accession>A0ABU7XFG8</accession>
<organism evidence="12 13">
    <name type="scientific">Methylocystis borbori</name>
    <dbReference type="NCBI Taxonomy" id="3118750"/>
    <lineage>
        <taxon>Bacteria</taxon>
        <taxon>Pseudomonadati</taxon>
        <taxon>Pseudomonadota</taxon>
        <taxon>Alphaproteobacteria</taxon>
        <taxon>Hyphomicrobiales</taxon>
        <taxon>Methylocystaceae</taxon>
        <taxon>Methylocystis</taxon>
    </lineage>
</organism>
<comment type="similarity">
    <text evidence="2">Belongs to the PpiC/parvulin rotamase family.</text>
</comment>
<dbReference type="InterPro" id="IPR046357">
    <property type="entry name" value="PPIase_dom_sf"/>
</dbReference>
<evidence type="ECO:0000256" key="7">
    <source>
        <dbReference type="ARBA" id="ARBA00031484"/>
    </source>
</evidence>
<keyword evidence="5 8" id="KW-0697">Rotamase</keyword>
<keyword evidence="8 12" id="KW-0413">Isomerase</keyword>
<dbReference type="SUPFAM" id="SSF54534">
    <property type="entry name" value="FKBP-like"/>
    <property type="match status" value="1"/>
</dbReference>
<sequence>MSHARNYARFSACVALVAASFAIGGTGAQAKTLAKVNGVEITDEDVKIALDDLGPGIPRQLEGKARESYVLDFLIDEQLVVQKAQADKLSESPEFVKKLAYLRDKALMETLLGDVARKAATEASIKATYDEAAKNQKPETEYHAHHILVPTEEEAKAALKRVKGGEDFAKVATELSKDPGAKGGDLGWFTTDRMVPEFGEAAAKLQPGQISDPVKTQFGWHVIKLDEKRPKVFPPLDQVKDQVARYVVQKAQSELVMQLREGAKIERADQPAETQQPAPAPKPAEGKKK</sequence>
<gene>
    <name evidence="12" type="ORF">V3H18_06235</name>
</gene>
<dbReference type="EMBL" id="JAZHYN010000013">
    <property type="protein sequence ID" value="MEF3366133.1"/>
    <property type="molecule type" value="Genomic_DNA"/>
</dbReference>
<dbReference type="EC" id="5.2.1.8" evidence="3"/>
<evidence type="ECO:0000256" key="10">
    <source>
        <dbReference type="SAM" id="SignalP"/>
    </source>
</evidence>
<dbReference type="Pfam" id="PF13145">
    <property type="entry name" value="Rotamase_2"/>
    <property type="match status" value="1"/>
</dbReference>
<feature type="chain" id="PRO_5045058344" description="Parvulin-like PPIase" evidence="10">
    <location>
        <begin position="31"/>
        <end position="289"/>
    </location>
</feature>
<comment type="caution">
    <text evidence="12">The sequence shown here is derived from an EMBL/GenBank/DDBJ whole genome shotgun (WGS) entry which is preliminary data.</text>
</comment>
<evidence type="ECO:0000256" key="4">
    <source>
        <dbReference type="ARBA" id="ARBA00018370"/>
    </source>
</evidence>
<dbReference type="PANTHER" id="PTHR47245">
    <property type="entry name" value="PEPTIDYLPROLYL ISOMERASE"/>
    <property type="match status" value="1"/>
</dbReference>
<dbReference type="Gene3D" id="1.10.8.1040">
    <property type="match status" value="1"/>
</dbReference>
<protein>
    <recommendedName>
        <fullName evidence="4">Parvulin-like PPIase</fullName>
        <ecNumber evidence="3">5.2.1.8</ecNumber>
    </recommendedName>
    <alternativeName>
        <fullName evidence="6">Peptidyl-prolyl cis-trans isomerase plp</fullName>
    </alternativeName>
    <alternativeName>
        <fullName evidence="7">Rotamase plp</fullName>
    </alternativeName>
</protein>
<evidence type="ECO:0000313" key="12">
    <source>
        <dbReference type="EMBL" id="MEF3366133.1"/>
    </source>
</evidence>
<dbReference type="Gene3D" id="3.10.50.40">
    <property type="match status" value="1"/>
</dbReference>
<name>A0ABU7XFG8_9HYPH</name>
<dbReference type="GO" id="GO:0003755">
    <property type="term" value="F:peptidyl-prolyl cis-trans isomerase activity"/>
    <property type="evidence" value="ECO:0007669"/>
    <property type="project" value="UniProtKB-EC"/>
</dbReference>